<accession>A0A158H5Y6</accession>
<dbReference type="Proteomes" id="UP000054740">
    <property type="component" value="Unassembled WGS sequence"/>
</dbReference>
<feature type="signal peptide" evidence="1">
    <location>
        <begin position="1"/>
        <end position="19"/>
    </location>
</feature>
<keyword evidence="3" id="KW-1185">Reference proteome</keyword>
<dbReference type="EMBL" id="FCNY02000007">
    <property type="protein sequence ID" value="SAL39758.1"/>
    <property type="molecule type" value="Genomic_DNA"/>
</dbReference>
<keyword evidence="1" id="KW-0732">Signal</keyword>
<evidence type="ECO:0000313" key="3">
    <source>
        <dbReference type="Proteomes" id="UP000054740"/>
    </source>
</evidence>
<organism evidence="2 3">
    <name type="scientific">Caballeronia cordobensis</name>
    <name type="common">Burkholderia cordobensis</name>
    <dbReference type="NCBI Taxonomy" id="1353886"/>
    <lineage>
        <taxon>Bacteria</taxon>
        <taxon>Pseudomonadati</taxon>
        <taxon>Pseudomonadota</taxon>
        <taxon>Betaproteobacteria</taxon>
        <taxon>Burkholderiales</taxon>
        <taxon>Burkholderiaceae</taxon>
        <taxon>Caballeronia</taxon>
    </lineage>
</organism>
<dbReference type="PROSITE" id="PS51257">
    <property type="entry name" value="PROKAR_LIPOPROTEIN"/>
    <property type="match status" value="1"/>
</dbReference>
<name>A0A158H5Y6_CABCO</name>
<evidence type="ECO:0000256" key="1">
    <source>
        <dbReference type="SAM" id="SignalP"/>
    </source>
</evidence>
<feature type="chain" id="PRO_5011121183" description="Lipoprotein" evidence="1">
    <location>
        <begin position="20"/>
        <end position="63"/>
    </location>
</feature>
<protein>
    <recommendedName>
        <fullName evidence="4">Lipoprotein</fullName>
    </recommendedName>
</protein>
<gene>
    <name evidence="2" type="ORF">AWB70_02945</name>
</gene>
<dbReference type="AlphaFoldDB" id="A0A158H5Y6"/>
<evidence type="ECO:0008006" key="4">
    <source>
        <dbReference type="Google" id="ProtNLM"/>
    </source>
</evidence>
<proteinExistence type="predicted"/>
<reference evidence="3" key="1">
    <citation type="submission" date="2016-01" db="EMBL/GenBank/DDBJ databases">
        <authorList>
            <person name="Peeters C."/>
        </authorList>
    </citation>
    <scope>NUCLEOTIDE SEQUENCE [LARGE SCALE GENOMIC DNA]</scope>
</reference>
<evidence type="ECO:0000313" key="2">
    <source>
        <dbReference type="EMBL" id="SAL39758.1"/>
    </source>
</evidence>
<sequence length="63" mass="5980">MFQLFRLIALALAVSGCVAAPPYGYSDPAYGPGYYPPGPSIGVGVGGGGGFGGGVGVGVGVGF</sequence>